<dbReference type="InterPro" id="IPR001902">
    <property type="entry name" value="SLC26A/SulP_fam"/>
</dbReference>
<dbReference type="InterPro" id="IPR018045">
    <property type="entry name" value="S04_transporter_CS"/>
</dbReference>
<reference evidence="7 8" key="1">
    <citation type="submission" date="2015-12" db="EMBL/GenBank/DDBJ databases">
        <title>Dictyostelia acquired genes for synthesis and detection of signals that induce cell-type specialization by lateral gene transfer from prokaryotes.</title>
        <authorList>
            <person name="Gloeckner G."/>
            <person name="Schaap P."/>
        </authorList>
    </citation>
    <scope>NUCLEOTIDE SEQUENCE [LARGE SCALE GENOMIC DNA]</scope>
    <source>
        <strain evidence="7 8">TK</strain>
    </source>
</reference>
<dbReference type="STRING" id="361077.A0A151Z3J7"/>
<evidence type="ECO:0000259" key="6">
    <source>
        <dbReference type="PROSITE" id="PS50801"/>
    </source>
</evidence>
<dbReference type="InParanoid" id="A0A151Z3J7"/>
<dbReference type="SUPFAM" id="SSF52091">
    <property type="entry name" value="SpoIIaa-like"/>
    <property type="match status" value="1"/>
</dbReference>
<dbReference type="OMA" id="HTSECAK"/>
<feature type="transmembrane region" description="Helical" evidence="5">
    <location>
        <begin position="324"/>
        <end position="343"/>
    </location>
</feature>
<dbReference type="Pfam" id="PF01740">
    <property type="entry name" value="STAS"/>
    <property type="match status" value="1"/>
</dbReference>
<dbReference type="Pfam" id="PF00916">
    <property type="entry name" value="Sulfate_transp"/>
    <property type="match status" value="1"/>
</dbReference>
<keyword evidence="8" id="KW-1185">Reference proteome</keyword>
<feature type="domain" description="STAS" evidence="6">
    <location>
        <begin position="698"/>
        <end position="830"/>
    </location>
</feature>
<dbReference type="InterPro" id="IPR036513">
    <property type="entry name" value="STAS_dom_sf"/>
</dbReference>
<keyword evidence="3 5" id="KW-1133">Transmembrane helix</keyword>
<evidence type="ECO:0000256" key="3">
    <source>
        <dbReference type="ARBA" id="ARBA00022989"/>
    </source>
</evidence>
<comment type="caution">
    <text evidence="7">The sequence shown here is derived from an EMBL/GenBank/DDBJ whole genome shotgun (WGS) entry which is preliminary data.</text>
</comment>
<dbReference type="PROSITE" id="PS01130">
    <property type="entry name" value="SLC26A"/>
    <property type="match status" value="1"/>
</dbReference>
<name>A0A151Z3J7_TIELA</name>
<feature type="transmembrane region" description="Helical" evidence="5">
    <location>
        <begin position="291"/>
        <end position="317"/>
    </location>
</feature>
<evidence type="ECO:0000313" key="7">
    <source>
        <dbReference type="EMBL" id="KYQ88515.1"/>
    </source>
</evidence>
<proteinExistence type="predicted"/>
<dbReference type="NCBIfam" id="TIGR00815">
    <property type="entry name" value="sulP"/>
    <property type="match status" value="1"/>
</dbReference>
<accession>A0A151Z3J7</accession>
<feature type="transmembrane region" description="Helical" evidence="5">
    <location>
        <begin position="708"/>
        <end position="725"/>
    </location>
</feature>
<feature type="transmembrane region" description="Helical" evidence="5">
    <location>
        <begin position="385"/>
        <end position="410"/>
    </location>
</feature>
<dbReference type="CDD" id="cd07042">
    <property type="entry name" value="STAS_SulP_like_sulfate_transporter"/>
    <property type="match status" value="1"/>
</dbReference>
<organism evidence="7 8">
    <name type="scientific">Tieghemostelium lacteum</name>
    <name type="common">Slime mold</name>
    <name type="synonym">Dictyostelium lacteum</name>
    <dbReference type="NCBI Taxonomy" id="361077"/>
    <lineage>
        <taxon>Eukaryota</taxon>
        <taxon>Amoebozoa</taxon>
        <taxon>Evosea</taxon>
        <taxon>Eumycetozoa</taxon>
        <taxon>Dictyostelia</taxon>
        <taxon>Dictyosteliales</taxon>
        <taxon>Raperosteliaceae</taxon>
        <taxon>Tieghemostelium</taxon>
    </lineage>
</organism>
<dbReference type="GO" id="GO:0016020">
    <property type="term" value="C:membrane"/>
    <property type="evidence" value="ECO:0007669"/>
    <property type="project" value="UniProtKB-SubCell"/>
</dbReference>
<keyword evidence="4 5" id="KW-0472">Membrane</keyword>
<dbReference type="EMBL" id="LODT01000051">
    <property type="protein sequence ID" value="KYQ88515.1"/>
    <property type="molecule type" value="Genomic_DNA"/>
</dbReference>
<comment type="subcellular location">
    <subcellularLocation>
        <location evidence="1">Membrane</location>
        <topology evidence="1">Multi-pass membrane protein</topology>
    </subcellularLocation>
</comment>
<sequence>MNSNNRNNSFSHVENPLSIDLTEDVILEDNPYSPSSILNSNVLPTQQHHHQTQNQTDETPFSLENLQSEGSTTSGLTKRYSHHINLDTLENEIHPDSNRDEYEAILHLMAKASIHVSKALDSIEHRSREENKEWSKSNSEYYKKVVTQCNNENRLQDSKGIIYTTWISQIESHYSTTNPETQIVISNLRKAHETLFDPDHDHFDQSFLSRSQTLDQSSSSVRTHIKAPLSPLQTTDDSSTTKFNKYKEKATKFLLKKFTIVDMISNYKKEYLQYDISVGLSSGSIIIPQSMAYSLLAGLPPIYGLYSAFVPSLVYTLFGSSKHLAVGPLALMSILVGSAVQSLEPATMVEYIGLANILTLLIGLNFLLMSFLQLGFLINFLSRPVLSGFTSAAAVIIIFSMSTSLIGVPSTNQQYAWKYAIYLINHIAETNWIAVVIAVFCLLLLYIFKTYLKTIPRTTIPIPAPLILVIIGLILSYTIDLEGKGISVVGKIPSGLPLPSFFDNLTVDVILSLYRDSLIIPIVGLIETVSIAKVAATKAKYEINMNQELFSLGMANILGGVFQSYAVAGAFGRSSLHLNSGAKTQLTTIISVLVVGITLLFLTPLFYYLPKVVLSSIVIFAVAPLIDLEEIQNLWRINKVDMLLLLVALWSTLILGVQAGVASAVLLSILLILINSSKPNTSTLGRLAGTASYSDTQLHPEAIIDPNVVIFRFDAPLIFVNAYYLRKKLKAFFKNEEDDDESNITGISSITGHAKKVKAIIMDCSSITSIDSTGVKYLKELIRELVELKVLILFADVRLNVIESLKLAGIYRDVGADHFFMRVHEAKKAVEHLTIRPIIEDKPGLKLNCLRNESDKYQELY</sequence>
<dbReference type="AlphaFoldDB" id="A0A151Z3J7"/>
<dbReference type="GO" id="GO:0008271">
    <property type="term" value="F:secondary active sulfate transmembrane transporter activity"/>
    <property type="evidence" value="ECO:0007669"/>
    <property type="project" value="InterPro"/>
</dbReference>
<feature type="transmembrane region" description="Helical" evidence="5">
    <location>
        <begin position="584"/>
        <end position="607"/>
    </location>
</feature>
<dbReference type="OrthoDB" id="288203at2759"/>
<gene>
    <name evidence="7" type="ORF">DLAC_11235</name>
</gene>
<evidence type="ECO:0000256" key="2">
    <source>
        <dbReference type="ARBA" id="ARBA00022692"/>
    </source>
</evidence>
<feature type="transmembrane region" description="Helical" evidence="5">
    <location>
        <begin position="430"/>
        <end position="448"/>
    </location>
</feature>
<evidence type="ECO:0000256" key="5">
    <source>
        <dbReference type="SAM" id="Phobius"/>
    </source>
</evidence>
<dbReference type="PANTHER" id="PTHR11814">
    <property type="entry name" value="SULFATE TRANSPORTER"/>
    <property type="match status" value="1"/>
</dbReference>
<evidence type="ECO:0000256" key="1">
    <source>
        <dbReference type="ARBA" id="ARBA00004141"/>
    </source>
</evidence>
<keyword evidence="2 5" id="KW-0812">Transmembrane</keyword>
<dbReference type="Gene3D" id="3.30.750.24">
    <property type="entry name" value="STAS domain"/>
    <property type="match status" value="1"/>
</dbReference>
<evidence type="ECO:0000256" key="4">
    <source>
        <dbReference type="ARBA" id="ARBA00023136"/>
    </source>
</evidence>
<dbReference type="Proteomes" id="UP000076078">
    <property type="component" value="Unassembled WGS sequence"/>
</dbReference>
<feature type="transmembrane region" description="Helical" evidence="5">
    <location>
        <begin position="643"/>
        <end position="674"/>
    </location>
</feature>
<protein>
    <submittedName>
        <fullName evidence="7">Sulfate transporter</fullName>
    </submittedName>
</protein>
<feature type="transmembrane region" description="Helical" evidence="5">
    <location>
        <begin position="460"/>
        <end position="479"/>
    </location>
</feature>
<dbReference type="InterPro" id="IPR011547">
    <property type="entry name" value="SLC26A/SulP_dom"/>
</dbReference>
<feature type="transmembrane region" description="Helical" evidence="5">
    <location>
        <begin position="355"/>
        <end position="378"/>
    </location>
</feature>
<dbReference type="PROSITE" id="PS50801">
    <property type="entry name" value="STAS"/>
    <property type="match status" value="1"/>
</dbReference>
<feature type="transmembrane region" description="Helical" evidence="5">
    <location>
        <begin position="549"/>
        <end position="572"/>
    </location>
</feature>
<dbReference type="InterPro" id="IPR002645">
    <property type="entry name" value="STAS_dom"/>
</dbReference>
<evidence type="ECO:0000313" key="8">
    <source>
        <dbReference type="Proteomes" id="UP000076078"/>
    </source>
</evidence>